<name>A0A8D2JNZ8_SCIVU</name>
<dbReference type="AlphaFoldDB" id="A0A8D2JNZ8"/>
<reference evidence="1" key="1">
    <citation type="submission" date="2025-08" db="UniProtKB">
        <authorList>
            <consortium name="Ensembl"/>
        </authorList>
    </citation>
    <scope>IDENTIFICATION</scope>
</reference>
<organism evidence="1 2">
    <name type="scientific">Sciurus vulgaris</name>
    <name type="common">Eurasian red squirrel</name>
    <dbReference type="NCBI Taxonomy" id="55149"/>
    <lineage>
        <taxon>Eukaryota</taxon>
        <taxon>Metazoa</taxon>
        <taxon>Chordata</taxon>
        <taxon>Craniata</taxon>
        <taxon>Vertebrata</taxon>
        <taxon>Euteleostomi</taxon>
        <taxon>Mammalia</taxon>
        <taxon>Eutheria</taxon>
        <taxon>Euarchontoglires</taxon>
        <taxon>Glires</taxon>
        <taxon>Rodentia</taxon>
        <taxon>Sciuromorpha</taxon>
        <taxon>Sciuridae</taxon>
        <taxon>Sciurinae</taxon>
        <taxon>Sciurini</taxon>
        <taxon>Sciurus</taxon>
    </lineage>
</organism>
<reference evidence="1" key="2">
    <citation type="submission" date="2025-09" db="UniProtKB">
        <authorList>
            <consortium name="Ensembl"/>
        </authorList>
    </citation>
    <scope>IDENTIFICATION</scope>
</reference>
<accession>A0A8D2JNZ8</accession>
<evidence type="ECO:0000313" key="2">
    <source>
        <dbReference type="Proteomes" id="UP000694564"/>
    </source>
</evidence>
<dbReference type="Proteomes" id="UP000694564">
    <property type="component" value="Chromosome X"/>
</dbReference>
<proteinExistence type="predicted"/>
<keyword evidence="2" id="KW-1185">Reference proteome</keyword>
<dbReference type="Ensembl" id="ENSSVLT00005026955.1">
    <property type="protein sequence ID" value="ENSSVLP00005024253.1"/>
    <property type="gene ID" value="ENSSVLG00005019234.1"/>
</dbReference>
<sequence>MQIKTTLRFHLTPIRMAIIKNTSTLIHCWWDCKLVQPLWKAVWRFLRNLGMDLPFDPAIPLLGLYPKDLKSAHYRDTATSMFIAAQFTIARLWNQPRCPSVVVEWIKKL</sequence>
<dbReference type="GeneTree" id="ENSGT01150000286916"/>
<protein>
    <submittedName>
        <fullName evidence="1">Uncharacterized protein</fullName>
    </submittedName>
</protein>
<evidence type="ECO:0000313" key="1">
    <source>
        <dbReference type="Ensembl" id="ENSSVLP00005024253.1"/>
    </source>
</evidence>